<protein>
    <submittedName>
        <fullName evidence="2">Uncharacterized protein</fullName>
    </submittedName>
</protein>
<accession>A0ABR2SNG5</accession>
<feature type="region of interest" description="Disordered" evidence="1">
    <location>
        <begin position="216"/>
        <end position="241"/>
    </location>
</feature>
<evidence type="ECO:0000256" key="1">
    <source>
        <dbReference type="SAM" id="MobiDB-lite"/>
    </source>
</evidence>
<feature type="compositionally biased region" description="Polar residues" evidence="1">
    <location>
        <begin position="216"/>
        <end position="236"/>
    </location>
</feature>
<proteinExistence type="predicted"/>
<evidence type="ECO:0000313" key="2">
    <source>
        <dbReference type="EMBL" id="KAK9026848.1"/>
    </source>
</evidence>
<dbReference type="EMBL" id="JBBPBN010000013">
    <property type="protein sequence ID" value="KAK9026848.1"/>
    <property type="molecule type" value="Genomic_DNA"/>
</dbReference>
<reference evidence="2 3" key="1">
    <citation type="journal article" date="2024" name="G3 (Bethesda)">
        <title>Genome assembly of Hibiscus sabdariffa L. provides insights into metabolisms of medicinal natural products.</title>
        <authorList>
            <person name="Kim T."/>
        </authorList>
    </citation>
    <scope>NUCLEOTIDE SEQUENCE [LARGE SCALE GENOMIC DNA]</scope>
    <source>
        <strain evidence="2">TK-2024</strain>
        <tissue evidence="2">Old leaves</tissue>
    </source>
</reference>
<evidence type="ECO:0000313" key="3">
    <source>
        <dbReference type="Proteomes" id="UP001396334"/>
    </source>
</evidence>
<comment type="caution">
    <text evidence="2">The sequence shown here is derived from an EMBL/GenBank/DDBJ whole genome shotgun (WGS) entry which is preliminary data.</text>
</comment>
<name>A0ABR2SNG5_9ROSI</name>
<dbReference type="Proteomes" id="UP001396334">
    <property type="component" value="Unassembled WGS sequence"/>
</dbReference>
<gene>
    <name evidence="2" type="ORF">V6N11_039680</name>
</gene>
<sequence>MESGCHGRFGRMAVEIDLQKPLISKIPINGQTQLEFKTSNTNVVIVTSAAPSSTTPDKPTPYDKSNLFRPWMLVERRSQKNTIEQNEQNHCESGLNITESRFNPIFETSEPSSTTMDRPTTTTMSFTSEIVSAVTFMVKSHAHVSAIVPSVSLSGSSMYGPLVVPAAAAVFDTMSIPTPKVSTKLSVIEKKQSSQTTTLGSSKGSLVIRKNLQVSKVNDSSKPCPSSNPYNSTRKSTLPKPPAPLAKSCRCYYNLGEV</sequence>
<keyword evidence="3" id="KW-1185">Reference proteome</keyword>
<organism evidence="2 3">
    <name type="scientific">Hibiscus sabdariffa</name>
    <name type="common">roselle</name>
    <dbReference type="NCBI Taxonomy" id="183260"/>
    <lineage>
        <taxon>Eukaryota</taxon>
        <taxon>Viridiplantae</taxon>
        <taxon>Streptophyta</taxon>
        <taxon>Embryophyta</taxon>
        <taxon>Tracheophyta</taxon>
        <taxon>Spermatophyta</taxon>
        <taxon>Magnoliopsida</taxon>
        <taxon>eudicotyledons</taxon>
        <taxon>Gunneridae</taxon>
        <taxon>Pentapetalae</taxon>
        <taxon>rosids</taxon>
        <taxon>malvids</taxon>
        <taxon>Malvales</taxon>
        <taxon>Malvaceae</taxon>
        <taxon>Malvoideae</taxon>
        <taxon>Hibiscus</taxon>
    </lineage>
</organism>